<dbReference type="Pfam" id="PF11022">
    <property type="entry name" value="ATP19"/>
    <property type="match status" value="1"/>
</dbReference>
<dbReference type="RefSeq" id="XP_056046364.1">
    <property type="nucleotide sequence ID" value="XM_056189104.1"/>
</dbReference>
<evidence type="ECO:0000313" key="5">
    <source>
        <dbReference type="Proteomes" id="UP001217417"/>
    </source>
</evidence>
<gene>
    <name evidence="4" type="ORF">POJ06DRAFT_265773</name>
</gene>
<accession>A0AAD7QWT5</accession>
<keyword evidence="2" id="KW-0496">Mitochondrion</keyword>
<keyword evidence="5" id="KW-1185">Reference proteome</keyword>
<evidence type="ECO:0008006" key="6">
    <source>
        <dbReference type="Google" id="ProtNLM"/>
    </source>
</evidence>
<reference evidence="4" key="1">
    <citation type="submission" date="2023-03" db="EMBL/GenBank/DDBJ databases">
        <title>Near-Complete genome sequence of Lipomyces tetrasporous NRRL Y-64009, an oleaginous yeast capable of growing on lignocellulosic hydrolysates.</title>
        <authorList>
            <consortium name="Lawrence Berkeley National Laboratory"/>
            <person name="Jagtap S.S."/>
            <person name="Liu J.-J."/>
            <person name="Walukiewicz H.E."/>
            <person name="Pangilinan J."/>
            <person name="Lipzen A."/>
            <person name="Ahrendt S."/>
            <person name="Koriabine M."/>
            <person name="Cobaugh K."/>
            <person name="Salamov A."/>
            <person name="Yoshinaga Y."/>
            <person name="Ng V."/>
            <person name="Daum C."/>
            <person name="Grigoriev I.V."/>
            <person name="Slininger P.J."/>
            <person name="Dien B.S."/>
            <person name="Jin Y.-S."/>
            <person name="Rao C.V."/>
        </authorList>
    </citation>
    <scope>NUCLEOTIDE SEQUENCE</scope>
    <source>
        <strain evidence="4">NRRL Y-64009</strain>
    </source>
</reference>
<keyword evidence="3" id="KW-0472">Membrane</keyword>
<name>A0AAD7QWT5_9ASCO</name>
<dbReference type="GO" id="GO:0031966">
    <property type="term" value="C:mitochondrial membrane"/>
    <property type="evidence" value="ECO:0007669"/>
    <property type="project" value="UniProtKB-SubCell"/>
</dbReference>
<organism evidence="4 5">
    <name type="scientific">Lipomyces tetrasporus</name>
    <dbReference type="NCBI Taxonomy" id="54092"/>
    <lineage>
        <taxon>Eukaryota</taxon>
        <taxon>Fungi</taxon>
        <taxon>Dikarya</taxon>
        <taxon>Ascomycota</taxon>
        <taxon>Saccharomycotina</taxon>
        <taxon>Lipomycetes</taxon>
        <taxon>Lipomycetales</taxon>
        <taxon>Lipomycetaceae</taxon>
        <taxon>Lipomyces</taxon>
    </lineage>
</organism>
<dbReference type="InterPro" id="IPR021278">
    <property type="entry name" value="ATP19"/>
</dbReference>
<protein>
    <recommendedName>
        <fullName evidence="6">ATP synthase subunit K, mitochondrial</fullName>
    </recommendedName>
</protein>
<dbReference type="PANTHER" id="PTHR28074">
    <property type="entry name" value="ATP SYNTHASE SUBUNIT K, MITOCHONDRIAL"/>
    <property type="match status" value="1"/>
</dbReference>
<dbReference type="Proteomes" id="UP001217417">
    <property type="component" value="Unassembled WGS sequence"/>
</dbReference>
<evidence type="ECO:0000256" key="3">
    <source>
        <dbReference type="ARBA" id="ARBA00023136"/>
    </source>
</evidence>
<evidence type="ECO:0000256" key="2">
    <source>
        <dbReference type="ARBA" id="ARBA00023128"/>
    </source>
</evidence>
<dbReference type="GeneID" id="80884270"/>
<proteinExistence type="predicted"/>
<sequence length="74" mass="7944">MAGAVYHILGRAFKPHQLAIATLGTTGLLVFSMTGGSKSEKANMPPINASSPEEEDFVKTFLKSLESEEKKPAH</sequence>
<dbReference type="EMBL" id="JARPMG010000002">
    <property type="protein sequence ID" value="KAJ8102914.1"/>
    <property type="molecule type" value="Genomic_DNA"/>
</dbReference>
<comment type="subcellular location">
    <subcellularLocation>
        <location evidence="1">Mitochondrion membrane</location>
    </subcellularLocation>
</comment>
<evidence type="ECO:0000313" key="4">
    <source>
        <dbReference type="EMBL" id="KAJ8102914.1"/>
    </source>
</evidence>
<dbReference type="AlphaFoldDB" id="A0AAD7QWT5"/>
<comment type="caution">
    <text evidence="4">The sequence shown here is derived from an EMBL/GenBank/DDBJ whole genome shotgun (WGS) entry which is preliminary data.</text>
</comment>
<evidence type="ECO:0000256" key="1">
    <source>
        <dbReference type="ARBA" id="ARBA00004325"/>
    </source>
</evidence>
<dbReference type="PANTHER" id="PTHR28074:SF1">
    <property type="entry name" value="ATP SYNTHASE SUBUNIT K, MITOCHONDRIAL"/>
    <property type="match status" value="1"/>
</dbReference>
<dbReference type="GO" id="GO:0015986">
    <property type="term" value="P:proton motive force-driven ATP synthesis"/>
    <property type="evidence" value="ECO:0007669"/>
    <property type="project" value="TreeGrafter"/>
</dbReference>